<dbReference type="GO" id="GO:0046677">
    <property type="term" value="P:response to antibiotic"/>
    <property type="evidence" value="ECO:0007669"/>
    <property type="project" value="InterPro"/>
</dbReference>
<gene>
    <name evidence="2" type="ORF">IV66_GL000267</name>
</gene>
<dbReference type="PANTHER" id="PTHR35333:SF3">
    <property type="entry name" value="BETA-LACTAMASE-TYPE TRANSPEPTIDASE FOLD CONTAINING PROTEIN"/>
    <property type="match status" value="1"/>
</dbReference>
<evidence type="ECO:0000313" key="3">
    <source>
        <dbReference type="Proteomes" id="UP000051886"/>
    </source>
</evidence>
<dbReference type="GO" id="GO:0030655">
    <property type="term" value="P:beta-lactam antibiotic catabolic process"/>
    <property type="evidence" value="ECO:0007669"/>
    <property type="project" value="InterPro"/>
</dbReference>
<dbReference type="Gene3D" id="3.40.710.10">
    <property type="entry name" value="DD-peptidase/beta-lactamase superfamily"/>
    <property type="match status" value="1"/>
</dbReference>
<dbReference type="Proteomes" id="UP000051886">
    <property type="component" value="Unassembled WGS sequence"/>
</dbReference>
<organism evidence="2 3">
    <name type="scientific">Ligilactobacillus pobuzihii</name>
    <dbReference type="NCBI Taxonomy" id="449659"/>
    <lineage>
        <taxon>Bacteria</taxon>
        <taxon>Bacillati</taxon>
        <taxon>Bacillota</taxon>
        <taxon>Bacilli</taxon>
        <taxon>Lactobacillales</taxon>
        <taxon>Lactobacillaceae</taxon>
        <taxon>Ligilactobacillus</taxon>
    </lineage>
</organism>
<dbReference type="InterPro" id="IPR045155">
    <property type="entry name" value="Beta-lactam_cat"/>
</dbReference>
<dbReference type="RefSeq" id="WP_017867028.1">
    <property type="nucleotide sequence ID" value="NZ_BJYB01000029.1"/>
</dbReference>
<accession>A0A0R2LIK2</accession>
<dbReference type="OrthoDB" id="9775096at2"/>
<dbReference type="InterPro" id="IPR000871">
    <property type="entry name" value="Beta-lactam_class-A"/>
</dbReference>
<dbReference type="PANTHER" id="PTHR35333">
    <property type="entry name" value="BETA-LACTAMASE"/>
    <property type="match status" value="1"/>
</dbReference>
<evidence type="ECO:0000313" key="2">
    <source>
        <dbReference type="EMBL" id="KRO01382.1"/>
    </source>
</evidence>
<feature type="domain" description="Beta-lactamase class A catalytic" evidence="1">
    <location>
        <begin position="26"/>
        <end position="221"/>
    </location>
</feature>
<dbReference type="GO" id="GO:0008800">
    <property type="term" value="F:beta-lactamase activity"/>
    <property type="evidence" value="ECO:0007669"/>
    <property type="project" value="InterPro"/>
</dbReference>
<dbReference type="EMBL" id="JQCN01000008">
    <property type="protein sequence ID" value="KRO01382.1"/>
    <property type="molecule type" value="Genomic_DNA"/>
</dbReference>
<comment type="caution">
    <text evidence="2">The sequence shown here is derived from an EMBL/GenBank/DDBJ whole genome shotgun (WGS) entry which is preliminary data.</text>
</comment>
<reference evidence="2 3" key="1">
    <citation type="journal article" date="2015" name="Genome Announc.">
        <title>Expanding the biotechnology potential of lactobacilli through comparative genomics of 213 strains and associated genera.</title>
        <authorList>
            <person name="Sun Z."/>
            <person name="Harris H.M."/>
            <person name="McCann A."/>
            <person name="Guo C."/>
            <person name="Argimon S."/>
            <person name="Zhang W."/>
            <person name="Yang X."/>
            <person name="Jeffery I.B."/>
            <person name="Cooney J.C."/>
            <person name="Kagawa T.F."/>
            <person name="Liu W."/>
            <person name="Song Y."/>
            <person name="Salvetti E."/>
            <person name="Wrobel A."/>
            <person name="Rasinkangas P."/>
            <person name="Parkhill J."/>
            <person name="Rea M.C."/>
            <person name="O'Sullivan O."/>
            <person name="Ritari J."/>
            <person name="Douillard F.P."/>
            <person name="Paul Ross R."/>
            <person name="Yang R."/>
            <person name="Briner A.E."/>
            <person name="Felis G.E."/>
            <person name="de Vos W.M."/>
            <person name="Barrangou R."/>
            <person name="Klaenhammer T.R."/>
            <person name="Caufield P.W."/>
            <person name="Cui Y."/>
            <person name="Zhang H."/>
            <person name="O'Toole P.W."/>
        </authorList>
    </citation>
    <scope>NUCLEOTIDE SEQUENCE [LARGE SCALE GENOMIC DNA]</scope>
    <source>
        <strain evidence="2 3">NBRC 103219</strain>
    </source>
</reference>
<protein>
    <submittedName>
        <fullName evidence="2">Beta-lactamase class A</fullName>
    </submittedName>
</protein>
<sequence length="262" mass="29549">MAGLDGDLALALTKRVQQESCLVSVLIQDQTRKTFAYREQEVFPGASLLKIGIADYVKCAWEKNPEILQEKLTVSPKQRVSGAGVMHHLSQNEWSLRDVLALMLSTSDNTAANVLLDRFGRGNVNDWLAEKYPGMQLQRYFIAPVVDGQDNFLTAEALLPAWQALFDGANEFAQLCQTSLHEQTDRTKLVYYADDLQFVGDTFNKTGDLANMEHDCARIQLEQTWFDCIVLTKFDKATTHHHAALKLQQDIGRLLLQKVMSE</sequence>
<evidence type="ECO:0000259" key="1">
    <source>
        <dbReference type="Pfam" id="PF13354"/>
    </source>
</evidence>
<dbReference type="AlphaFoldDB" id="A0A0R2LIK2"/>
<name>A0A0R2LIK2_9LACO</name>
<keyword evidence="3" id="KW-1185">Reference proteome</keyword>
<dbReference type="PATRIC" id="fig|449659.4.peg.265"/>
<dbReference type="SUPFAM" id="SSF56601">
    <property type="entry name" value="beta-lactamase/transpeptidase-like"/>
    <property type="match status" value="1"/>
</dbReference>
<proteinExistence type="predicted"/>
<dbReference type="STRING" id="449659.IV66_GL000267"/>
<dbReference type="Pfam" id="PF13354">
    <property type="entry name" value="Beta-lactamase2"/>
    <property type="match status" value="1"/>
</dbReference>
<dbReference type="InterPro" id="IPR012338">
    <property type="entry name" value="Beta-lactam/transpept-like"/>
</dbReference>